<keyword evidence="2" id="KW-1185">Reference proteome</keyword>
<dbReference type="RefSeq" id="WP_136890817.1">
    <property type="nucleotide sequence ID" value="NZ_CP034413.3"/>
</dbReference>
<dbReference type="KEGG" id="obj:EIO64_04235"/>
<protein>
    <submittedName>
        <fullName evidence="1">Uncharacterized protein</fullName>
    </submittedName>
</protein>
<reference evidence="2" key="1">
    <citation type="submission" date="2018-12" db="EMBL/GenBank/DDBJ databases">
        <title>Dusodibacter welbiota gen. nov., sp. nov., isolated from human faeces and emended description of the Oscillibacter genus.</title>
        <authorList>
            <person name="Le Roy T."/>
            <person name="Van der Smissen P."/>
            <person name="Delzenne N."/>
            <person name="Muccioli G."/>
            <person name="Collet J.F."/>
            <person name="Cani P.D."/>
        </authorList>
    </citation>
    <scope>NUCLEOTIDE SEQUENCE [LARGE SCALE GENOMIC DNA]</scope>
    <source>
        <strain evidence="2">J115</strain>
    </source>
</reference>
<name>A0A4D7AGA2_9FIRM</name>
<dbReference type="InterPro" id="IPR045933">
    <property type="entry name" value="DUF6353"/>
</dbReference>
<dbReference type="Proteomes" id="UP000298642">
    <property type="component" value="Chromosome"/>
</dbReference>
<organism evidence="1 2">
    <name type="scientific">Dysosmobacter welbionis</name>
    <dbReference type="NCBI Taxonomy" id="2093857"/>
    <lineage>
        <taxon>Bacteria</taxon>
        <taxon>Bacillati</taxon>
        <taxon>Bacillota</taxon>
        <taxon>Clostridia</taxon>
        <taxon>Eubacteriales</taxon>
        <taxon>Oscillospiraceae</taxon>
        <taxon>Dysosmobacter</taxon>
    </lineage>
</organism>
<proteinExistence type="predicted"/>
<evidence type="ECO:0000313" key="1">
    <source>
        <dbReference type="EMBL" id="QCI58524.1"/>
    </source>
</evidence>
<dbReference type="EMBL" id="CP034413">
    <property type="protein sequence ID" value="QCI58524.1"/>
    <property type="molecule type" value="Genomic_DNA"/>
</dbReference>
<sequence>MKLDPKIGRSLKKASPTILTCIGAAGVVATAVLAVKATPKADSLIKADSRRNHDGDPYAATKLEAVKSCWKCYIPAAATGVATIICIFGANTLNKKQQASLASAYALVNRSYSDYKHKLKELYGEDAYKKIMESIAAEKSSMPPITATGGFSNSSLEFEDANEEQRLFYDSFSKRYFQATISQVLQAEYHINRNMVLGAFVTLNDFYDFLGISHVEGGDVVGWLLSDSMYWIDFDNSKAMVDDGLNGEIPCYVVDAEFGPQPESAWDY</sequence>
<evidence type="ECO:0000313" key="2">
    <source>
        <dbReference type="Proteomes" id="UP000298642"/>
    </source>
</evidence>
<dbReference type="AlphaFoldDB" id="A0A4D7AGA2"/>
<dbReference type="Pfam" id="PF19880">
    <property type="entry name" value="DUF6353"/>
    <property type="match status" value="1"/>
</dbReference>
<gene>
    <name evidence="1" type="ORF">EIO64_04235</name>
</gene>
<accession>A0A4D7AGA2</accession>